<sequence length="205" mass="24093">MDKDREERLLALMMTMDEASVRRIVRHTIKSASPRQQSILEKTLMKWENMKINHKEKARESVREELLKGRAPAHIARDMNLSQTFVQQEYQMLQAYVYSALDRSVPVNNLTICWYSERNPRILKRNAGMTLQWNKGLSLCDEDGLFQLFYPDHSVQNFCVSFSDGIVYIESLIKEKKEQITLSCDFHLKYVPILHKTNGLFFKSE</sequence>
<accession>A0AAV4LJJ7</accession>
<protein>
    <submittedName>
        <fullName evidence="1">Uncharacterized protein</fullName>
    </submittedName>
</protein>
<evidence type="ECO:0000313" key="1">
    <source>
        <dbReference type="EMBL" id="GIM47990.1"/>
    </source>
</evidence>
<comment type="caution">
    <text evidence="1">The sequence shown here is derived from an EMBL/GenBank/DDBJ whole genome shotgun (WGS) entry which is preliminary data.</text>
</comment>
<organism evidence="1 2">
    <name type="scientific">Collibacillus ludicampi</name>
    <dbReference type="NCBI Taxonomy" id="2771369"/>
    <lineage>
        <taxon>Bacteria</taxon>
        <taxon>Bacillati</taxon>
        <taxon>Bacillota</taxon>
        <taxon>Bacilli</taxon>
        <taxon>Bacillales</taxon>
        <taxon>Alicyclobacillaceae</taxon>
        <taxon>Collibacillus</taxon>
    </lineage>
</organism>
<dbReference type="EMBL" id="BOQE01000001">
    <property type="protein sequence ID" value="GIM47990.1"/>
    <property type="molecule type" value="Genomic_DNA"/>
</dbReference>
<dbReference type="RefSeq" id="WP_282200913.1">
    <property type="nucleotide sequence ID" value="NZ_BOQE01000001.1"/>
</dbReference>
<keyword evidence="2" id="KW-1185">Reference proteome</keyword>
<proteinExistence type="predicted"/>
<dbReference type="Proteomes" id="UP001057291">
    <property type="component" value="Unassembled WGS sequence"/>
</dbReference>
<reference evidence="1" key="1">
    <citation type="journal article" date="2023" name="Int. J. Syst. Evol. Microbiol.">
        <title>Collibacillus ludicampi gen. nov., sp. nov., a new soil bacterium of the family Alicyclobacillaceae.</title>
        <authorList>
            <person name="Jojima T."/>
            <person name="Ioku Y."/>
            <person name="Fukuta Y."/>
            <person name="Shirasaka N."/>
            <person name="Matsumura Y."/>
            <person name="Mori M."/>
        </authorList>
    </citation>
    <scope>NUCLEOTIDE SEQUENCE</scope>
    <source>
        <strain evidence="1">TP075</strain>
    </source>
</reference>
<dbReference type="AlphaFoldDB" id="A0AAV4LJJ7"/>
<name>A0AAV4LJJ7_9BACL</name>
<gene>
    <name evidence="1" type="ORF">DNHGIG_35390</name>
</gene>
<evidence type="ECO:0000313" key="2">
    <source>
        <dbReference type="Proteomes" id="UP001057291"/>
    </source>
</evidence>